<dbReference type="FunFam" id="3.30.160.60:FF:000016">
    <property type="entry name" value="zinc finger protein 37 homolog"/>
    <property type="match status" value="1"/>
</dbReference>
<keyword evidence="6" id="KW-0862">Zinc</keyword>
<dbReference type="PANTHER" id="PTHR23234">
    <property type="entry name" value="ZNF44 PROTEIN"/>
    <property type="match status" value="1"/>
</dbReference>
<evidence type="ECO:0000256" key="4">
    <source>
        <dbReference type="ARBA" id="ARBA00022737"/>
    </source>
</evidence>
<dbReference type="FunFam" id="3.30.160.60:FF:002343">
    <property type="entry name" value="Zinc finger protein 33A"/>
    <property type="match status" value="1"/>
</dbReference>
<dbReference type="PANTHER" id="PTHR23234:SF8">
    <property type="entry name" value="C2H2-TYPE DOMAIN-CONTAINING PROTEIN"/>
    <property type="match status" value="1"/>
</dbReference>
<dbReference type="GO" id="GO:0006355">
    <property type="term" value="P:regulation of DNA-templated transcription"/>
    <property type="evidence" value="ECO:0007669"/>
    <property type="project" value="InterPro"/>
</dbReference>
<evidence type="ECO:0000256" key="6">
    <source>
        <dbReference type="ARBA" id="ARBA00022833"/>
    </source>
</evidence>
<feature type="domain" description="C2H2-type" evidence="12">
    <location>
        <begin position="357"/>
        <end position="384"/>
    </location>
</feature>
<feature type="domain" description="C2H2-type" evidence="12">
    <location>
        <begin position="469"/>
        <end position="494"/>
    </location>
</feature>
<keyword evidence="7" id="KW-0805">Transcription regulation</keyword>
<dbReference type="PROSITE" id="PS50805">
    <property type="entry name" value="KRAB"/>
    <property type="match status" value="1"/>
</dbReference>
<dbReference type="FunFam" id="3.30.160.60:FF:000135">
    <property type="entry name" value="Zinc finger protein 358"/>
    <property type="match status" value="1"/>
</dbReference>
<feature type="domain" description="C2H2-type" evidence="12">
    <location>
        <begin position="385"/>
        <end position="412"/>
    </location>
</feature>
<evidence type="ECO:0000313" key="15">
    <source>
        <dbReference type="Proteomes" id="UP000472241"/>
    </source>
</evidence>
<dbReference type="Gene3D" id="6.10.140.140">
    <property type="match status" value="1"/>
</dbReference>
<feature type="domain" description="C2H2-type" evidence="12">
    <location>
        <begin position="329"/>
        <end position="356"/>
    </location>
</feature>
<dbReference type="Pfam" id="PF01352">
    <property type="entry name" value="KRAB"/>
    <property type="match status" value="1"/>
</dbReference>
<feature type="domain" description="KRAB" evidence="13">
    <location>
        <begin position="27"/>
        <end position="100"/>
    </location>
</feature>
<dbReference type="PROSITE" id="PS50157">
    <property type="entry name" value="ZINC_FINGER_C2H2_2"/>
    <property type="match status" value="9"/>
</dbReference>
<dbReference type="SUPFAM" id="SSF57667">
    <property type="entry name" value="beta-beta-alpha zinc fingers"/>
    <property type="match status" value="5"/>
</dbReference>
<evidence type="ECO:0000256" key="11">
    <source>
        <dbReference type="PROSITE-ProRule" id="PRU00042"/>
    </source>
</evidence>
<comment type="subcellular location">
    <subcellularLocation>
        <location evidence="1">Nucleus</location>
    </subcellularLocation>
</comment>
<sequence length="494" mass="56262">MAATARRDPAQTVISTEALTNPAESCVTFEDVAVYFSQEEWGLLDEAQRFLYHDVMLETFALTTSLDCWCGAENEEVPSEQSVSVERVSQVRTSKTGSSIQKTHLCENCVPVLKDNLQPSELRAAYSGQKSYLGGAGANLHQYQKHDSGEKMFKMDMDSALLVTSCRFHVSARPFASGEGGKDFLAPSGLLQHLDMPNSEKPQSSIECGEPFTSGISHKWIKCRRAFSNTHTLDHQRFHDGEGLDECSKCGKDVRCKYRPFQHQKIHTEERSYKCSECGRFFSRKTHLIRHWRVHTGAKPYECIECGRSFSQKSDLIQHQRVHTGERPYECSECGKSFIQKSILIKHLRVHTNERPYKCIECGKSFTQSSGLLRHKRAHARARPYECTECGKSFSCKTHLMRHWRVHTGVRPYDCIECGKSFSEKSVLIQHQRVHTGERPYECNECGKSFSQKSVLIQHQRVHTGEKPYECSECGKSFSRKTHLVRHQTVHSGA</sequence>
<keyword evidence="8" id="KW-0238">DNA-binding</keyword>
<dbReference type="Pfam" id="PF00096">
    <property type="entry name" value="zf-C2H2"/>
    <property type="match status" value="7"/>
</dbReference>
<dbReference type="GO" id="GO:1990837">
    <property type="term" value="F:sequence-specific double-stranded DNA binding"/>
    <property type="evidence" value="ECO:0007669"/>
    <property type="project" value="UniProtKB-ARBA"/>
</dbReference>
<dbReference type="Pfam" id="PF13894">
    <property type="entry name" value="zf-C2H2_4"/>
    <property type="match status" value="1"/>
</dbReference>
<dbReference type="CDD" id="cd07765">
    <property type="entry name" value="KRAB_A-box"/>
    <property type="match status" value="1"/>
</dbReference>
<keyword evidence="9" id="KW-0804">Transcription</keyword>
<comment type="similarity">
    <text evidence="2">Belongs to the krueppel C2H2-type zinc-finger protein family.</text>
</comment>
<evidence type="ECO:0000256" key="2">
    <source>
        <dbReference type="ARBA" id="ARBA00006991"/>
    </source>
</evidence>
<dbReference type="InterPro" id="IPR001909">
    <property type="entry name" value="KRAB"/>
</dbReference>
<name>A0A667IWX0_LYNCA</name>
<feature type="domain" description="C2H2-type" evidence="12">
    <location>
        <begin position="441"/>
        <end position="468"/>
    </location>
</feature>
<evidence type="ECO:0000256" key="1">
    <source>
        <dbReference type="ARBA" id="ARBA00004123"/>
    </source>
</evidence>
<dbReference type="FunFam" id="3.30.160.60:FF:000914">
    <property type="entry name" value="Zinc finger protein 16"/>
    <property type="match status" value="1"/>
</dbReference>
<keyword evidence="5 11" id="KW-0863">Zinc-finger</keyword>
<dbReference type="FunFam" id="3.30.160.60:FF:000295">
    <property type="entry name" value="zinc finger protein 19"/>
    <property type="match status" value="1"/>
</dbReference>
<keyword evidence="3" id="KW-0479">Metal-binding</keyword>
<proteinExistence type="inferred from homology"/>
<dbReference type="InterPro" id="IPR036236">
    <property type="entry name" value="Znf_C2H2_sf"/>
</dbReference>
<evidence type="ECO:0000256" key="5">
    <source>
        <dbReference type="ARBA" id="ARBA00022771"/>
    </source>
</evidence>
<evidence type="ECO:0000259" key="12">
    <source>
        <dbReference type="PROSITE" id="PS50157"/>
    </source>
</evidence>
<dbReference type="InterPro" id="IPR013087">
    <property type="entry name" value="Znf_C2H2_type"/>
</dbReference>
<feature type="domain" description="C2H2-type" evidence="12">
    <location>
        <begin position="245"/>
        <end position="272"/>
    </location>
</feature>
<feature type="domain" description="C2H2-type" evidence="12">
    <location>
        <begin position="301"/>
        <end position="328"/>
    </location>
</feature>
<organism evidence="14 15">
    <name type="scientific">Lynx canadensis</name>
    <name type="common">Canada lynx</name>
    <name type="synonym">Felis canadensis</name>
    <dbReference type="NCBI Taxonomy" id="61383"/>
    <lineage>
        <taxon>Eukaryota</taxon>
        <taxon>Metazoa</taxon>
        <taxon>Chordata</taxon>
        <taxon>Craniata</taxon>
        <taxon>Vertebrata</taxon>
        <taxon>Euteleostomi</taxon>
        <taxon>Mammalia</taxon>
        <taxon>Eutheria</taxon>
        <taxon>Laurasiatheria</taxon>
        <taxon>Carnivora</taxon>
        <taxon>Feliformia</taxon>
        <taxon>Felidae</taxon>
        <taxon>Felinae</taxon>
        <taxon>Lynx</taxon>
    </lineage>
</organism>
<dbReference type="InterPro" id="IPR050758">
    <property type="entry name" value="Znf_C2H2-type"/>
</dbReference>
<evidence type="ECO:0000313" key="14">
    <source>
        <dbReference type="Ensembl" id="ENSLCNP00005030068.1"/>
    </source>
</evidence>
<dbReference type="FunFam" id="3.30.160.60:FF:002402">
    <property type="entry name" value="Zinc finger protein 347"/>
    <property type="match status" value="1"/>
</dbReference>
<evidence type="ECO:0000256" key="10">
    <source>
        <dbReference type="ARBA" id="ARBA00023242"/>
    </source>
</evidence>
<dbReference type="SMART" id="SM00349">
    <property type="entry name" value="KRAB"/>
    <property type="match status" value="1"/>
</dbReference>
<keyword evidence="15" id="KW-1185">Reference proteome</keyword>
<dbReference type="SUPFAM" id="SSF109640">
    <property type="entry name" value="KRAB domain (Kruppel-associated box)"/>
    <property type="match status" value="1"/>
</dbReference>
<dbReference type="PROSITE" id="PS00028">
    <property type="entry name" value="ZINC_FINGER_C2H2_1"/>
    <property type="match status" value="8"/>
</dbReference>
<dbReference type="FunFam" id="3.30.160.60:FF:000127">
    <property type="entry name" value="Zinc finger protein 354C"/>
    <property type="match status" value="1"/>
</dbReference>
<feature type="domain" description="C2H2-type" evidence="12">
    <location>
        <begin position="273"/>
        <end position="300"/>
    </location>
</feature>
<keyword evidence="4" id="KW-0677">Repeat</keyword>
<protein>
    <submittedName>
        <fullName evidence="14">Zinc finger protein interacting with K protein 1</fullName>
    </submittedName>
</protein>
<dbReference type="FunFam" id="3.30.160.60:FF:001498">
    <property type="entry name" value="Zinc finger protein 404"/>
    <property type="match status" value="1"/>
</dbReference>
<evidence type="ECO:0000259" key="13">
    <source>
        <dbReference type="PROSITE" id="PS50805"/>
    </source>
</evidence>
<dbReference type="SMART" id="SM00355">
    <property type="entry name" value="ZnF_C2H2"/>
    <property type="match status" value="8"/>
</dbReference>
<dbReference type="GO" id="GO:0005634">
    <property type="term" value="C:nucleus"/>
    <property type="evidence" value="ECO:0007669"/>
    <property type="project" value="UniProtKB-SubCell"/>
</dbReference>
<accession>A0A667IWX0</accession>
<dbReference type="GO" id="GO:0008270">
    <property type="term" value="F:zinc ion binding"/>
    <property type="evidence" value="ECO:0007669"/>
    <property type="project" value="UniProtKB-KW"/>
</dbReference>
<dbReference type="Proteomes" id="UP000472241">
    <property type="component" value="Unplaced"/>
</dbReference>
<dbReference type="FunFam" id="3.30.160.60:FF:004935">
    <property type="match status" value="1"/>
</dbReference>
<dbReference type="Ensembl" id="ENSLCNT00005033557.1">
    <property type="protein sequence ID" value="ENSLCNP00005030068.1"/>
    <property type="gene ID" value="ENSLCNG00005019545.1"/>
</dbReference>
<evidence type="ECO:0000256" key="3">
    <source>
        <dbReference type="ARBA" id="ARBA00022723"/>
    </source>
</evidence>
<evidence type="ECO:0000256" key="7">
    <source>
        <dbReference type="ARBA" id="ARBA00023015"/>
    </source>
</evidence>
<reference evidence="14" key="2">
    <citation type="submission" date="2025-09" db="UniProtKB">
        <authorList>
            <consortium name="Ensembl"/>
        </authorList>
    </citation>
    <scope>IDENTIFICATION</scope>
</reference>
<reference evidence="14" key="1">
    <citation type="submission" date="2025-08" db="UniProtKB">
        <authorList>
            <consortium name="Ensembl"/>
        </authorList>
    </citation>
    <scope>IDENTIFICATION</scope>
</reference>
<dbReference type="AlphaFoldDB" id="A0A667IWX0"/>
<dbReference type="Gene3D" id="3.30.160.60">
    <property type="entry name" value="Classic Zinc Finger"/>
    <property type="match status" value="8"/>
</dbReference>
<evidence type="ECO:0000256" key="8">
    <source>
        <dbReference type="ARBA" id="ARBA00023125"/>
    </source>
</evidence>
<feature type="domain" description="C2H2-type" evidence="12">
    <location>
        <begin position="413"/>
        <end position="440"/>
    </location>
</feature>
<evidence type="ECO:0000256" key="9">
    <source>
        <dbReference type="ARBA" id="ARBA00023163"/>
    </source>
</evidence>
<keyword evidence="10" id="KW-0539">Nucleus</keyword>
<dbReference type="InterPro" id="IPR036051">
    <property type="entry name" value="KRAB_dom_sf"/>
</dbReference>